<feature type="region of interest" description="Disordered" evidence="4">
    <location>
        <begin position="203"/>
        <end position="244"/>
    </location>
</feature>
<reference evidence="6 7" key="1">
    <citation type="journal article" date="2015" name="Genome Announc.">
        <title>Expanding the biotechnology potential of lactobacilli through comparative genomics of 213 strains and associated genera.</title>
        <authorList>
            <person name="Sun Z."/>
            <person name="Harris H.M."/>
            <person name="McCann A."/>
            <person name="Guo C."/>
            <person name="Argimon S."/>
            <person name="Zhang W."/>
            <person name="Yang X."/>
            <person name="Jeffery I.B."/>
            <person name="Cooney J.C."/>
            <person name="Kagawa T.F."/>
            <person name="Liu W."/>
            <person name="Song Y."/>
            <person name="Salvetti E."/>
            <person name="Wrobel A."/>
            <person name="Rasinkangas P."/>
            <person name="Parkhill J."/>
            <person name="Rea M.C."/>
            <person name="O'Sullivan O."/>
            <person name="Ritari J."/>
            <person name="Douillard F.P."/>
            <person name="Paul Ross R."/>
            <person name="Yang R."/>
            <person name="Briner A.E."/>
            <person name="Felis G.E."/>
            <person name="de Vos W.M."/>
            <person name="Barrangou R."/>
            <person name="Klaenhammer T.R."/>
            <person name="Caufield P.W."/>
            <person name="Cui Y."/>
            <person name="Zhang H."/>
            <person name="O'Toole P.W."/>
        </authorList>
    </citation>
    <scope>NUCLEOTIDE SEQUENCE [LARGE SCALE GENOMIC DNA]</scope>
    <source>
        <strain evidence="6 7">DSM 20001</strain>
    </source>
</reference>
<dbReference type="PROSITE" id="PS50995">
    <property type="entry name" value="HTH_MARR_2"/>
    <property type="match status" value="1"/>
</dbReference>
<dbReference type="GO" id="GO:0003700">
    <property type="term" value="F:DNA-binding transcription factor activity"/>
    <property type="evidence" value="ECO:0007669"/>
    <property type="project" value="InterPro"/>
</dbReference>
<organism evidence="6 7">
    <name type="scientific">Loigolactobacillus coryniformis subsp. coryniformis KCTC 3167 = DSM 20001</name>
    <dbReference type="NCBI Taxonomy" id="913848"/>
    <lineage>
        <taxon>Bacteria</taxon>
        <taxon>Bacillati</taxon>
        <taxon>Bacillota</taxon>
        <taxon>Bacilli</taxon>
        <taxon>Lactobacillales</taxon>
        <taxon>Lactobacillaceae</taxon>
        <taxon>Loigolactobacillus</taxon>
    </lineage>
</organism>
<dbReference type="GO" id="GO:0003677">
    <property type="term" value="F:DNA binding"/>
    <property type="evidence" value="ECO:0007669"/>
    <property type="project" value="UniProtKB-KW"/>
</dbReference>
<dbReference type="InterPro" id="IPR036390">
    <property type="entry name" value="WH_DNA-bd_sf"/>
</dbReference>
<feature type="region of interest" description="Disordered" evidence="4">
    <location>
        <begin position="80"/>
        <end position="104"/>
    </location>
</feature>
<dbReference type="Proteomes" id="UP000051181">
    <property type="component" value="Unassembled WGS sequence"/>
</dbReference>
<keyword evidence="3" id="KW-0804">Transcription</keyword>
<comment type="caution">
    <text evidence="6">The sequence shown here is derived from an EMBL/GenBank/DDBJ whole genome shotgun (WGS) entry which is preliminary data.</text>
</comment>
<evidence type="ECO:0000256" key="3">
    <source>
        <dbReference type="ARBA" id="ARBA00023163"/>
    </source>
</evidence>
<evidence type="ECO:0000313" key="7">
    <source>
        <dbReference type="Proteomes" id="UP000051181"/>
    </source>
</evidence>
<dbReference type="eggNOG" id="COG1846">
    <property type="taxonomic scope" value="Bacteria"/>
</dbReference>
<dbReference type="Gene3D" id="1.10.10.10">
    <property type="entry name" value="Winged helix-like DNA-binding domain superfamily/Winged helix DNA-binding domain"/>
    <property type="match status" value="1"/>
</dbReference>
<dbReference type="PANTHER" id="PTHR42756">
    <property type="entry name" value="TRANSCRIPTIONAL REGULATOR, MARR"/>
    <property type="match status" value="1"/>
</dbReference>
<dbReference type="RefSeq" id="WP_010010987.1">
    <property type="nucleotide sequence ID" value="NZ_AZCN01000007.1"/>
</dbReference>
<dbReference type="Pfam" id="PF01047">
    <property type="entry name" value="MarR"/>
    <property type="match status" value="1"/>
</dbReference>
<sequence length="244" mass="28405">MSEFTDDLMKQLRFISQASNAFMRDHKQKLTGQQRVLAVLAHADNLNQSYLAAILDLRPSSLAELLKKMEQNGDIVRTEDATDKRSKQVALTEQGRQKAQKNADQKTADYSEIFFKGLDEDQQKQFGDYLAKITAGWPDDFQQEARRFIDPLDRLQMMQTMRDNFITQYGERQNLSVAEMKDLKARMQQAMREMPFAGQRGMPGFGGPHFQRDHHHGFRRDPRAGFWNQRPDGEKPNEDDWKDF</sequence>
<gene>
    <name evidence="6" type="ORF">FD22_GL002205</name>
</gene>
<keyword evidence="2" id="KW-0238">DNA-binding</keyword>
<dbReference type="SMART" id="SM00347">
    <property type="entry name" value="HTH_MARR"/>
    <property type="match status" value="1"/>
</dbReference>
<dbReference type="InterPro" id="IPR036388">
    <property type="entry name" value="WH-like_DNA-bd_sf"/>
</dbReference>
<protein>
    <submittedName>
        <fullName evidence="6">MarR family transcriptional regulator</fullName>
    </submittedName>
</protein>
<dbReference type="PANTHER" id="PTHR42756:SF1">
    <property type="entry name" value="TRANSCRIPTIONAL REPRESSOR OF EMRAB OPERON"/>
    <property type="match status" value="1"/>
</dbReference>
<accession>A0A0R1FAV4</accession>
<dbReference type="AlphaFoldDB" id="A0A0R1FAV4"/>
<feature type="domain" description="HTH marR-type" evidence="5">
    <location>
        <begin position="5"/>
        <end position="135"/>
    </location>
</feature>
<evidence type="ECO:0000256" key="2">
    <source>
        <dbReference type="ARBA" id="ARBA00023125"/>
    </source>
</evidence>
<dbReference type="PRINTS" id="PR00598">
    <property type="entry name" value="HTHMARR"/>
</dbReference>
<name>A0A0R1FAV4_9LACO</name>
<dbReference type="EMBL" id="AZCN01000007">
    <property type="protein sequence ID" value="KRK18875.1"/>
    <property type="molecule type" value="Genomic_DNA"/>
</dbReference>
<dbReference type="SUPFAM" id="SSF46785">
    <property type="entry name" value="Winged helix' DNA-binding domain"/>
    <property type="match status" value="1"/>
</dbReference>
<dbReference type="InterPro" id="IPR000835">
    <property type="entry name" value="HTH_MarR-typ"/>
</dbReference>
<dbReference type="GeneID" id="65917393"/>
<evidence type="ECO:0000256" key="4">
    <source>
        <dbReference type="SAM" id="MobiDB-lite"/>
    </source>
</evidence>
<dbReference type="PATRIC" id="fig|913848.6.peg.2252"/>
<proteinExistence type="predicted"/>
<evidence type="ECO:0000313" key="6">
    <source>
        <dbReference type="EMBL" id="KRK18875.1"/>
    </source>
</evidence>
<feature type="compositionally biased region" description="Basic and acidic residues" evidence="4">
    <location>
        <begin position="231"/>
        <end position="244"/>
    </location>
</feature>
<keyword evidence="1" id="KW-0805">Transcription regulation</keyword>
<evidence type="ECO:0000259" key="5">
    <source>
        <dbReference type="PROSITE" id="PS50995"/>
    </source>
</evidence>
<evidence type="ECO:0000256" key="1">
    <source>
        <dbReference type="ARBA" id="ARBA00023015"/>
    </source>
</evidence>